<dbReference type="EMBL" id="JBEPCU010000036">
    <property type="protein sequence ID" value="MER6976335.1"/>
    <property type="molecule type" value="Genomic_DNA"/>
</dbReference>
<reference evidence="4 5" key="1">
    <citation type="submission" date="2024-06" db="EMBL/GenBank/DDBJ databases">
        <title>The Natural Products Discovery Center: Release of the First 8490 Sequenced Strains for Exploring Actinobacteria Biosynthetic Diversity.</title>
        <authorList>
            <person name="Kalkreuter E."/>
            <person name="Kautsar S.A."/>
            <person name="Yang D."/>
            <person name="Bader C.D."/>
            <person name="Teijaro C.N."/>
            <person name="Fluegel L."/>
            <person name="Davis C.M."/>
            <person name="Simpson J.R."/>
            <person name="Lauterbach L."/>
            <person name="Steele A.D."/>
            <person name="Gui C."/>
            <person name="Meng S."/>
            <person name="Li G."/>
            <person name="Viehrig K."/>
            <person name="Ye F."/>
            <person name="Su P."/>
            <person name="Kiefer A.F."/>
            <person name="Nichols A."/>
            <person name="Cepeda A.J."/>
            <person name="Yan W."/>
            <person name="Fan B."/>
            <person name="Jiang Y."/>
            <person name="Adhikari A."/>
            <person name="Zheng C.-J."/>
            <person name="Schuster L."/>
            <person name="Cowan T.M."/>
            <person name="Smanski M.J."/>
            <person name="Chevrette M.G."/>
            <person name="De Carvalho L.P.S."/>
            <person name="Shen B."/>
        </authorList>
    </citation>
    <scope>NUCLEOTIDE SEQUENCE [LARGE SCALE GENOMIC DNA]</scope>
    <source>
        <strain evidence="4 5">NPDC000634</strain>
    </source>
</reference>
<evidence type="ECO:0000256" key="2">
    <source>
        <dbReference type="ARBA" id="ARBA00023002"/>
    </source>
</evidence>
<dbReference type="SUPFAM" id="SSF51735">
    <property type="entry name" value="NAD(P)-binding Rossmann-fold domains"/>
    <property type="match status" value="1"/>
</dbReference>
<dbReference type="PROSITE" id="PS00061">
    <property type="entry name" value="ADH_SHORT"/>
    <property type="match status" value="1"/>
</dbReference>
<dbReference type="Proteomes" id="UP001458415">
    <property type="component" value="Unassembled WGS sequence"/>
</dbReference>
<gene>
    <name evidence="4" type="ORF">ABT317_04590</name>
</gene>
<dbReference type="Pfam" id="PF13561">
    <property type="entry name" value="adh_short_C2"/>
    <property type="match status" value="1"/>
</dbReference>
<dbReference type="InterPro" id="IPR036291">
    <property type="entry name" value="NAD(P)-bd_dom_sf"/>
</dbReference>
<dbReference type="InterPro" id="IPR002347">
    <property type="entry name" value="SDR_fam"/>
</dbReference>
<evidence type="ECO:0000259" key="3">
    <source>
        <dbReference type="SMART" id="SM00822"/>
    </source>
</evidence>
<dbReference type="InterPro" id="IPR057326">
    <property type="entry name" value="KR_dom"/>
</dbReference>
<sequence length="254" mass="26693">MTTATSLFDLRGRLAVVTGARRGIGLAIAQALADAGADIIGVSAHLEQHSEVGELVAAAGRRFEGVRCDFTDRRAVQELGAELAGRRPDILVNNAGSIRRQPAVDHAPELWDEVLAVNLSSQFLLTQALARPMLDRGSGKVVFTASLLSFQGGINVPGYAASKSGIAGLTRALANEWSPHGVNVNAIAPGYIATDNTQVLRDDPDRSRALLERIPAGKWGRPADLAGAAVFLCSSASDYVHGVVLPVDGGWLGR</sequence>
<dbReference type="PRINTS" id="PR00081">
    <property type="entry name" value="GDHRDH"/>
</dbReference>
<protein>
    <submittedName>
        <fullName evidence="4">SDR family oxidoreductase</fullName>
    </submittedName>
</protein>
<proteinExistence type="inferred from homology"/>
<organism evidence="4 5">
    <name type="scientific">Streptomyces carpinensis</name>
    <dbReference type="NCBI Taxonomy" id="66369"/>
    <lineage>
        <taxon>Bacteria</taxon>
        <taxon>Bacillati</taxon>
        <taxon>Actinomycetota</taxon>
        <taxon>Actinomycetes</taxon>
        <taxon>Kitasatosporales</taxon>
        <taxon>Streptomycetaceae</taxon>
        <taxon>Streptomyces</taxon>
    </lineage>
</organism>
<dbReference type="Gene3D" id="3.40.50.720">
    <property type="entry name" value="NAD(P)-binding Rossmann-like Domain"/>
    <property type="match status" value="1"/>
</dbReference>
<dbReference type="PANTHER" id="PTHR42760:SF5">
    <property type="entry name" value="2-DEHYDRO-3-DEOXY-D-GLUCONATE 5-DEHYDROGENASE"/>
    <property type="match status" value="1"/>
</dbReference>
<keyword evidence="5" id="KW-1185">Reference proteome</keyword>
<dbReference type="PRINTS" id="PR00080">
    <property type="entry name" value="SDRFAMILY"/>
</dbReference>
<dbReference type="PANTHER" id="PTHR42760">
    <property type="entry name" value="SHORT-CHAIN DEHYDROGENASES/REDUCTASES FAMILY MEMBER"/>
    <property type="match status" value="1"/>
</dbReference>
<comment type="caution">
    <text evidence="4">The sequence shown here is derived from an EMBL/GenBank/DDBJ whole genome shotgun (WGS) entry which is preliminary data.</text>
</comment>
<evidence type="ECO:0000313" key="4">
    <source>
        <dbReference type="EMBL" id="MER6976335.1"/>
    </source>
</evidence>
<keyword evidence="2" id="KW-0560">Oxidoreductase</keyword>
<comment type="similarity">
    <text evidence="1">Belongs to the short-chain dehydrogenases/reductases (SDR) family.</text>
</comment>
<dbReference type="InterPro" id="IPR020904">
    <property type="entry name" value="Sc_DH/Rdtase_CS"/>
</dbReference>
<dbReference type="SMART" id="SM00822">
    <property type="entry name" value="PKS_KR"/>
    <property type="match status" value="1"/>
</dbReference>
<name>A0ABV1VWM9_9ACTN</name>
<evidence type="ECO:0000256" key="1">
    <source>
        <dbReference type="ARBA" id="ARBA00006484"/>
    </source>
</evidence>
<feature type="domain" description="Ketoreductase" evidence="3">
    <location>
        <begin position="13"/>
        <end position="180"/>
    </location>
</feature>
<evidence type="ECO:0000313" key="5">
    <source>
        <dbReference type="Proteomes" id="UP001458415"/>
    </source>
</evidence>
<accession>A0ABV1VWM9</accession>